<keyword evidence="3" id="KW-0479">Metal-binding</keyword>
<keyword evidence="4" id="KW-0378">Hydrolase</keyword>
<protein>
    <submittedName>
        <fullName evidence="8">Hexitol phosphatase HxpB</fullName>
    </submittedName>
    <submittedName>
        <fullName evidence="7">Sugar-phosphatase</fullName>
    </submittedName>
</protein>
<organism evidence="7 9">
    <name type="scientific">Testudinibacter aquarius</name>
    <dbReference type="NCBI Taxonomy" id="1524974"/>
    <lineage>
        <taxon>Bacteria</taxon>
        <taxon>Pseudomonadati</taxon>
        <taxon>Pseudomonadota</taxon>
        <taxon>Gammaproteobacteria</taxon>
        <taxon>Pasteurellales</taxon>
        <taxon>Pasteurellaceae</taxon>
        <taxon>Testudinibacter</taxon>
    </lineage>
</organism>
<dbReference type="RefSeq" id="WP_132966662.1">
    <property type="nucleotide sequence ID" value="NZ_LEKL01000064.1"/>
</dbReference>
<dbReference type="Gene3D" id="1.10.150.240">
    <property type="entry name" value="Putative phosphatase, domain 2"/>
    <property type="match status" value="1"/>
</dbReference>
<dbReference type="Proteomes" id="UP000305526">
    <property type="component" value="Unassembled WGS sequence"/>
</dbReference>
<evidence type="ECO:0000256" key="5">
    <source>
        <dbReference type="ARBA" id="ARBA00022842"/>
    </source>
</evidence>
<dbReference type="NCBIfam" id="NF008087">
    <property type="entry name" value="PRK10826.1"/>
    <property type="match status" value="1"/>
</dbReference>
<gene>
    <name evidence="8" type="primary">hxpB</name>
    <name evidence="7" type="ORF">EDC16_105123</name>
    <name evidence="8" type="ORF">FHQ21_08080</name>
</gene>
<evidence type="ECO:0000313" key="10">
    <source>
        <dbReference type="Proteomes" id="UP000305526"/>
    </source>
</evidence>
<dbReference type="EMBL" id="SMCP01000005">
    <property type="protein sequence ID" value="TCV87205.1"/>
    <property type="molecule type" value="Genomic_DNA"/>
</dbReference>
<dbReference type="Pfam" id="PF00702">
    <property type="entry name" value="Hydrolase"/>
    <property type="match status" value="1"/>
</dbReference>
<dbReference type="SUPFAM" id="SSF56784">
    <property type="entry name" value="HAD-like"/>
    <property type="match status" value="1"/>
</dbReference>
<accession>A0A4R3Y4Q9</accession>
<keyword evidence="5" id="KW-0460">Magnesium</keyword>
<keyword evidence="10" id="KW-1185">Reference proteome</keyword>
<evidence type="ECO:0000256" key="2">
    <source>
        <dbReference type="ARBA" id="ARBA00006171"/>
    </source>
</evidence>
<reference evidence="7 9" key="1">
    <citation type="submission" date="2019-03" db="EMBL/GenBank/DDBJ databases">
        <title>Genomic Encyclopedia of Type Strains, Phase IV (KMG-IV): sequencing the most valuable type-strain genomes for metagenomic binning, comparative biology and taxonomic classification.</title>
        <authorList>
            <person name="Goeker M."/>
        </authorList>
    </citation>
    <scope>NUCLEOTIDE SEQUENCE [LARGE SCALE GENOMIC DNA]</scope>
    <source>
        <strain evidence="7 9">DSM 28140</strain>
    </source>
</reference>
<keyword evidence="6" id="KW-0119">Carbohydrate metabolism</keyword>
<dbReference type="InterPro" id="IPR023214">
    <property type="entry name" value="HAD_sf"/>
</dbReference>
<dbReference type="PANTHER" id="PTHR46193">
    <property type="entry name" value="6-PHOSPHOGLUCONATE PHOSPHATASE"/>
    <property type="match status" value="1"/>
</dbReference>
<evidence type="ECO:0000313" key="9">
    <source>
        <dbReference type="Proteomes" id="UP000294619"/>
    </source>
</evidence>
<dbReference type="InterPro" id="IPR036412">
    <property type="entry name" value="HAD-like_sf"/>
</dbReference>
<sequence length="223" mass="24749">MTQIKAVIFDMDGVLIDSEPLWQQAGIHYFNQLGLPVSAEDMRQMVGVPSKEVIRKLYQQYGAADLSVEQATEQYCRCAIDLILDKQPLMDGVKPLLARLRQHNLKIAVASASPRELLESITQKCGIRDYFSAIASATELAYNKPHPAVYLHAAQQLGVEPHFAVGIEDSVVGMTAVKAASMCCIVVPSAQEENDPRWALADHKLNSLHQIDDSFLARLIQHR</sequence>
<reference evidence="8 10" key="2">
    <citation type="submission" date="2019-05" db="EMBL/GenBank/DDBJ databases">
        <title>Pasteurellaceae isolates from reptiles.</title>
        <authorList>
            <person name="Bojesen A.M."/>
            <person name="Lund E."/>
        </authorList>
    </citation>
    <scope>NUCLEOTIDE SEQUENCE [LARGE SCALE GENOMIC DNA]</scope>
    <source>
        <strain evidence="8 10">ELNT2x</strain>
    </source>
</reference>
<comment type="caution">
    <text evidence="7">The sequence shown here is derived from an EMBL/GenBank/DDBJ whole genome shotgun (WGS) entry which is preliminary data.</text>
</comment>
<evidence type="ECO:0000256" key="6">
    <source>
        <dbReference type="ARBA" id="ARBA00023277"/>
    </source>
</evidence>
<dbReference type="GO" id="GO:0016787">
    <property type="term" value="F:hydrolase activity"/>
    <property type="evidence" value="ECO:0007669"/>
    <property type="project" value="UniProtKB-KW"/>
</dbReference>
<dbReference type="GO" id="GO:0000287">
    <property type="term" value="F:magnesium ion binding"/>
    <property type="evidence" value="ECO:0007669"/>
    <property type="project" value="UniProtKB-ARBA"/>
</dbReference>
<evidence type="ECO:0000256" key="4">
    <source>
        <dbReference type="ARBA" id="ARBA00022801"/>
    </source>
</evidence>
<comment type="similarity">
    <text evidence="2">Belongs to the HAD-like hydrolase superfamily. CbbY/CbbZ/Gph/YieH family.</text>
</comment>
<dbReference type="NCBIfam" id="TIGR01549">
    <property type="entry name" value="HAD-SF-IA-v1"/>
    <property type="match status" value="1"/>
</dbReference>
<dbReference type="InterPro" id="IPR006439">
    <property type="entry name" value="HAD-SF_hydro_IA"/>
</dbReference>
<name>A0A4R3Y4Q9_9PAST</name>
<dbReference type="Gene3D" id="3.40.50.1000">
    <property type="entry name" value="HAD superfamily/HAD-like"/>
    <property type="match status" value="1"/>
</dbReference>
<evidence type="ECO:0000313" key="8">
    <source>
        <dbReference type="EMBL" id="TNG91250.1"/>
    </source>
</evidence>
<dbReference type="Proteomes" id="UP000294619">
    <property type="component" value="Unassembled WGS sequence"/>
</dbReference>
<dbReference type="SFLD" id="SFLDG01135">
    <property type="entry name" value="C1.5.6:_HAD__Beta-PGM__Phospha"/>
    <property type="match status" value="1"/>
</dbReference>
<evidence type="ECO:0000256" key="3">
    <source>
        <dbReference type="ARBA" id="ARBA00022723"/>
    </source>
</evidence>
<dbReference type="AlphaFoldDB" id="A0A4R3Y4Q9"/>
<evidence type="ECO:0000313" key="7">
    <source>
        <dbReference type="EMBL" id="TCV87205.1"/>
    </source>
</evidence>
<dbReference type="EMBL" id="VDGV01000070">
    <property type="protein sequence ID" value="TNG91250.1"/>
    <property type="molecule type" value="Genomic_DNA"/>
</dbReference>
<dbReference type="NCBIfam" id="TIGR01509">
    <property type="entry name" value="HAD-SF-IA-v3"/>
    <property type="match status" value="1"/>
</dbReference>
<dbReference type="PANTHER" id="PTHR46193:SF18">
    <property type="entry name" value="HEXITOL PHOSPHATASE B"/>
    <property type="match status" value="1"/>
</dbReference>
<comment type="cofactor">
    <cofactor evidence="1">
        <name>Mg(2+)</name>
        <dbReference type="ChEBI" id="CHEBI:18420"/>
    </cofactor>
</comment>
<evidence type="ECO:0000256" key="1">
    <source>
        <dbReference type="ARBA" id="ARBA00001946"/>
    </source>
</evidence>
<dbReference type="SFLD" id="SFLDS00003">
    <property type="entry name" value="Haloacid_Dehalogenase"/>
    <property type="match status" value="1"/>
</dbReference>
<dbReference type="FunFam" id="3.40.50.1000:FF:000036">
    <property type="entry name" value="HAD family hydrolase"/>
    <property type="match status" value="1"/>
</dbReference>
<dbReference type="InterPro" id="IPR051600">
    <property type="entry name" value="Beta-PGM-like"/>
</dbReference>
<dbReference type="InterPro" id="IPR023198">
    <property type="entry name" value="PGP-like_dom2"/>
</dbReference>
<dbReference type="PRINTS" id="PR00413">
    <property type="entry name" value="HADHALOGNASE"/>
</dbReference>
<proteinExistence type="inferred from homology"/>
<dbReference type="SFLD" id="SFLDG01129">
    <property type="entry name" value="C1.5:_HAD__Beta-PGM__Phosphata"/>
    <property type="match status" value="1"/>
</dbReference>